<accession>U4V7T8</accession>
<proteinExistence type="predicted"/>
<dbReference type="Pfam" id="PF06718">
    <property type="entry name" value="DUF1203"/>
    <property type="match status" value="1"/>
</dbReference>
<organism evidence="1 2">
    <name type="scientific">Brucella intermedia 229E</name>
    <dbReference type="NCBI Taxonomy" id="1337887"/>
    <lineage>
        <taxon>Bacteria</taxon>
        <taxon>Pseudomonadati</taxon>
        <taxon>Pseudomonadota</taxon>
        <taxon>Alphaproteobacteria</taxon>
        <taxon>Hyphomicrobiales</taxon>
        <taxon>Brucellaceae</taxon>
        <taxon>Brucella/Ochrobactrum group</taxon>
        <taxon>Brucella</taxon>
    </lineage>
</organism>
<dbReference type="InterPro" id="IPR009593">
    <property type="entry name" value="DUF1203"/>
</dbReference>
<gene>
    <name evidence="1" type="ORF">Q644_04005</name>
</gene>
<dbReference type="AlphaFoldDB" id="U4V7T8"/>
<dbReference type="Proteomes" id="UP000016842">
    <property type="component" value="Unassembled WGS sequence"/>
</dbReference>
<name>U4V7T8_9HYPH</name>
<reference evidence="1 2" key="1">
    <citation type="journal article" date="2014" name="FEMS Microbiol. Lett.">
        <title>Genome sequencing analysis reveals virulence-related gene content of Ochrobactrum intermedium strain 229E, a urease-positive strain isolated from the human gastric niche.</title>
        <authorList>
            <person name="Kulkarni G.J."/>
            <person name="Shetty S."/>
            <person name="Dharne M.S."/>
            <person name="Shouche Y.S."/>
        </authorList>
    </citation>
    <scope>NUCLEOTIDE SEQUENCE [LARGE SCALE GENOMIC DNA]</scope>
    <source>
        <strain evidence="1 2">229E</strain>
    </source>
</reference>
<comment type="caution">
    <text evidence="1">The sequence shown here is derived from an EMBL/GenBank/DDBJ whole genome shotgun (WGS) entry which is preliminary data.</text>
</comment>
<dbReference type="EMBL" id="ASXJ01000252">
    <property type="protein sequence ID" value="ERM00744.1"/>
    <property type="molecule type" value="Genomic_DNA"/>
</dbReference>
<evidence type="ECO:0000313" key="1">
    <source>
        <dbReference type="EMBL" id="ERM00744.1"/>
    </source>
</evidence>
<protein>
    <submittedName>
        <fullName evidence="1">Uncharacterized protein</fullName>
    </submittedName>
</protein>
<sequence>MESSKDYLLKGYTENHRIKYGTGGKVVERDDLADYAADLLGRPEISFVDVRSARNNCFQLRIKRAS</sequence>
<evidence type="ECO:0000313" key="2">
    <source>
        <dbReference type="Proteomes" id="UP000016842"/>
    </source>
</evidence>
<dbReference type="PATRIC" id="fig|1337887.3.peg.3959"/>